<dbReference type="PANTHER" id="PTHR47354">
    <property type="entry name" value="NADH OXIDOREDUCTASE HCR"/>
    <property type="match status" value="1"/>
</dbReference>
<evidence type="ECO:0000259" key="9">
    <source>
        <dbReference type="PROSITE" id="PS51384"/>
    </source>
</evidence>
<dbReference type="Gene3D" id="2.40.30.10">
    <property type="entry name" value="Translation factors"/>
    <property type="match status" value="1"/>
</dbReference>
<evidence type="ECO:0000313" key="10">
    <source>
        <dbReference type="EMBL" id="EFL28077.1"/>
    </source>
</evidence>
<sequence>MADRTALEVVAVRDEAAEVRSFELVDPDGGLLPEWAPGAHIDVLAPDADPESVRQYSLCGNPDDRRRYRIAVLREENGRGASRFLHDRIEAGARLLVGTPRNNFPLVASPRYLFIAGGIGITPLLPMLDAAAARGAEWELHYGGRRRERMAFLAELGGHGERVRALPEDEHGLLPLAGILDTARPDTAVYACGPEPLLAAVERLWGERRTGTLHIERFQARAQEPSTVPDREFEVRLATTGGTVRVGPGQSIMDALGAAGVDVPSSCREGTCASCETTVLDGDVEHRDSVLTEDERENGTTMMLCVSRAASPHLVLDL</sequence>
<dbReference type="RefSeq" id="WP_009719875.1">
    <property type="nucleotide sequence ID" value="NZ_GG657754.1"/>
</dbReference>
<dbReference type="Pfam" id="PF00111">
    <property type="entry name" value="Fer2"/>
    <property type="match status" value="1"/>
</dbReference>
<dbReference type="PROSITE" id="PS00197">
    <property type="entry name" value="2FE2S_FER_1"/>
    <property type="match status" value="1"/>
</dbReference>
<dbReference type="GO" id="GO:0016491">
    <property type="term" value="F:oxidoreductase activity"/>
    <property type="evidence" value="ECO:0007669"/>
    <property type="project" value="UniProtKB-KW"/>
</dbReference>
<evidence type="ECO:0000256" key="6">
    <source>
        <dbReference type="ARBA" id="ARBA00023004"/>
    </source>
</evidence>
<keyword evidence="7" id="KW-0411">Iron-sulfur</keyword>
<dbReference type="Gene3D" id="3.40.50.80">
    <property type="entry name" value="Nucleotide-binding domain of ferredoxin-NADP reductase (FNR) module"/>
    <property type="match status" value="1"/>
</dbReference>
<keyword evidence="11" id="KW-1185">Reference proteome</keyword>
<dbReference type="SUPFAM" id="SSF54292">
    <property type="entry name" value="2Fe-2S ferredoxin-like"/>
    <property type="match status" value="1"/>
</dbReference>
<evidence type="ECO:0000256" key="3">
    <source>
        <dbReference type="ARBA" id="ARBA00022714"/>
    </source>
</evidence>
<dbReference type="CDD" id="cd06185">
    <property type="entry name" value="PDR_like"/>
    <property type="match status" value="1"/>
</dbReference>
<dbReference type="SUPFAM" id="SSF52343">
    <property type="entry name" value="Ferredoxin reductase-like, C-terminal NADP-linked domain"/>
    <property type="match status" value="1"/>
</dbReference>
<evidence type="ECO:0000256" key="4">
    <source>
        <dbReference type="ARBA" id="ARBA00022723"/>
    </source>
</evidence>
<dbReference type="GO" id="GO:0046872">
    <property type="term" value="F:metal ion binding"/>
    <property type="evidence" value="ECO:0007669"/>
    <property type="project" value="UniProtKB-KW"/>
</dbReference>
<dbReference type="AlphaFoldDB" id="D9WQE4"/>
<dbReference type="PRINTS" id="PR00409">
    <property type="entry name" value="PHDIOXRDTASE"/>
</dbReference>
<dbReference type="HOGENOM" id="CLU_003827_17_0_11"/>
<dbReference type="GO" id="GO:0051537">
    <property type="term" value="F:2 iron, 2 sulfur cluster binding"/>
    <property type="evidence" value="ECO:0007669"/>
    <property type="project" value="UniProtKB-KW"/>
</dbReference>
<dbReference type="InterPro" id="IPR012675">
    <property type="entry name" value="Beta-grasp_dom_sf"/>
</dbReference>
<protein>
    <submittedName>
        <fullName evidence="10">Putative iron-sulfur oxidoreductase</fullName>
    </submittedName>
</protein>
<dbReference type="PROSITE" id="PS51085">
    <property type="entry name" value="2FE2S_FER_2"/>
    <property type="match status" value="1"/>
</dbReference>
<keyword evidence="4" id="KW-0479">Metal-binding</keyword>
<feature type="domain" description="2Fe-2S ferredoxin-type" evidence="8">
    <location>
        <begin position="233"/>
        <end position="318"/>
    </location>
</feature>
<accession>D9WQE4</accession>
<dbReference type="InterPro" id="IPR039261">
    <property type="entry name" value="FNR_nucleotide-bd"/>
</dbReference>
<dbReference type="InterPro" id="IPR006058">
    <property type="entry name" value="2Fe2S_fd_BS"/>
</dbReference>
<keyword evidence="3" id="KW-0001">2Fe-2S</keyword>
<organism evidence="10 11">
    <name type="scientific">Streptomyces himastatinicus ATCC 53653</name>
    <dbReference type="NCBI Taxonomy" id="457427"/>
    <lineage>
        <taxon>Bacteria</taxon>
        <taxon>Bacillati</taxon>
        <taxon>Actinomycetota</taxon>
        <taxon>Actinomycetes</taxon>
        <taxon>Kitasatosporales</taxon>
        <taxon>Streptomycetaceae</taxon>
        <taxon>Streptomyces</taxon>
        <taxon>Streptomyces violaceusniger group</taxon>
    </lineage>
</organism>
<evidence type="ECO:0000256" key="7">
    <source>
        <dbReference type="ARBA" id="ARBA00023014"/>
    </source>
</evidence>
<dbReference type="PANTHER" id="PTHR47354:SF1">
    <property type="entry name" value="CARNITINE MONOOXYGENASE REDUCTASE SUBUNIT"/>
    <property type="match status" value="1"/>
</dbReference>
<dbReference type="InterPro" id="IPR050415">
    <property type="entry name" value="MRET"/>
</dbReference>
<keyword evidence="2" id="KW-0285">Flavoprotein</keyword>
<gene>
    <name evidence="10" type="ORF">SSOG_07791</name>
</gene>
<name>D9WQE4_9ACTN</name>
<feature type="domain" description="FAD-binding FR-type" evidence="9">
    <location>
        <begin position="2"/>
        <end position="107"/>
    </location>
</feature>
<dbReference type="SUPFAM" id="SSF63380">
    <property type="entry name" value="Riboflavin synthase domain-like"/>
    <property type="match status" value="1"/>
</dbReference>
<dbReference type="Gene3D" id="3.10.20.30">
    <property type="match status" value="1"/>
</dbReference>
<comment type="cofactor">
    <cofactor evidence="1">
        <name>FAD</name>
        <dbReference type="ChEBI" id="CHEBI:57692"/>
    </cofactor>
</comment>
<evidence type="ECO:0000256" key="2">
    <source>
        <dbReference type="ARBA" id="ARBA00022630"/>
    </source>
</evidence>
<dbReference type="EMBL" id="GG657754">
    <property type="protein sequence ID" value="EFL28077.1"/>
    <property type="molecule type" value="Genomic_DNA"/>
</dbReference>
<dbReference type="InterPro" id="IPR017938">
    <property type="entry name" value="Riboflavin_synthase-like_b-brl"/>
</dbReference>
<dbReference type="InterPro" id="IPR036010">
    <property type="entry name" value="2Fe-2S_ferredoxin-like_sf"/>
</dbReference>
<dbReference type="CDD" id="cd00207">
    <property type="entry name" value="fer2"/>
    <property type="match status" value="1"/>
</dbReference>
<keyword evidence="6" id="KW-0408">Iron</keyword>
<evidence type="ECO:0000256" key="5">
    <source>
        <dbReference type="ARBA" id="ARBA00023002"/>
    </source>
</evidence>
<reference evidence="10 11" key="1">
    <citation type="submission" date="2009-02" db="EMBL/GenBank/DDBJ databases">
        <title>Annotation of Streptomyces hygroscopicus strain ATCC 53653.</title>
        <authorList>
            <consortium name="The Broad Institute Genome Sequencing Platform"/>
            <consortium name="Broad Institute Microbial Sequencing Center"/>
            <person name="Fischbach M."/>
            <person name="Godfrey P."/>
            <person name="Ward D."/>
            <person name="Young S."/>
            <person name="Zeng Q."/>
            <person name="Koehrsen M."/>
            <person name="Alvarado L."/>
            <person name="Berlin A.M."/>
            <person name="Bochicchio J."/>
            <person name="Borenstein D."/>
            <person name="Chapman S.B."/>
            <person name="Chen Z."/>
            <person name="Engels R."/>
            <person name="Freedman E."/>
            <person name="Gellesch M."/>
            <person name="Goldberg J."/>
            <person name="Griggs A."/>
            <person name="Gujja S."/>
            <person name="Heilman E.R."/>
            <person name="Heiman D.I."/>
            <person name="Hepburn T.A."/>
            <person name="Howarth C."/>
            <person name="Jen D."/>
            <person name="Larson L."/>
            <person name="Lewis B."/>
            <person name="Mehta T."/>
            <person name="Park D."/>
            <person name="Pearson M."/>
            <person name="Richards J."/>
            <person name="Roberts A."/>
            <person name="Saif S."/>
            <person name="Shea T.D."/>
            <person name="Shenoy N."/>
            <person name="Sisk P."/>
            <person name="Stolte C."/>
            <person name="Sykes S.N."/>
            <person name="Thomson T."/>
            <person name="Walk T."/>
            <person name="White J."/>
            <person name="Yandava C."/>
            <person name="Straight P."/>
            <person name="Clardy J."/>
            <person name="Hung D."/>
            <person name="Kolter R."/>
            <person name="Mekalanos J."/>
            <person name="Walker S."/>
            <person name="Walsh C.T."/>
            <person name="Wieland-Brown L.C."/>
            <person name="Haas B."/>
            <person name="Nusbaum C."/>
            <person name="Birren B."/>
        </authorList>
    </citation>
    <scope>NUCLEOTIDE SEQUENCE [LARGE SCALE GENOMIC DNA]</scope>
    <source>
        <strain evidence="10 11">ATCC 53653</strain>
    </source>
</reference>
<evidence type="ECO:0000313" key="11">
    <source>
        <dbReference type="Proteomes" id="UP000003963"/>
    </source>
</evidence>
<dbReference type="InterPro" id="IPR001041">
    <property type="entry name" value="2Fe-2S_ferredoxin-type"/>
</dbReference>
<dbReference type="STRING" id="457427.SSOG_07791"/>
<proteinExistence type="predicted"/>
<keyword evidence="5" id="KW-0560">Oxidoreductase</keyword>
<dbReference type="PROSITE" id="PS51384">
    <property type="entry name" value="FAD_FR"/>
    <property type="match status" value="1"/>
</dbReference>
<dbReference type="Proteomes" id="UP000003963">
    <property type="component" value="Unassembled WGS sequence"/>
</dbReference>
<dbReference type="InterPro" id="IPR017927">
    <property type="entry name" value="FAD-bd_FR_type"/>
</dbReference>
<evidence type="ECO:0000256" key="1">
    <source>
        <dbReference type="ARBA" id="ARBA00001974"/>
    </source>
</evidence>
<evidence type="ECO:0000259" key="8">
    <source>
        <dbReference type="PROSITE" id="PS51085"/>
    </source>
</evidence>